<gene>
    <name evidence="3" type="ORF">MM415B00684_0034</name>
    <name evidence="2" type="ORF">TM448A00447_0006</name>
    <name evidence="4" type="ORF">TM448B00974_0004</name>
</gene>
<evidence type="ECO:0000313" key="3">
    <source>
        <dbReference type="EMBL" id="QJA62925.1"/>
    </source>
</evidence>
<dbReference type="EMBL" id="MT144682">
    <property type="protein sequence ID" value="QJH97314.1"/>
    <property type="molecule type" value="Genomic_DNA"/>
</dbReference>
<evidence type="ECO:0000313" key="2">
    <source>
        <dbReference type="EMBL" id="QJA46529.1"/>
    </source>
</evidence>
<accession>A0A6H1ZGD9</accession>
<dbReference type="AlphaFoldDB" id="A0A6H1ZGD9"/>
<protein>
    <submittedName>
        <fullName evidence="2">Uncharacterized protein</fullName>
    </submittedName>
</protein>
<dbReference type="EMBL" id="MT144014">
    <property type="protein sequence ID" value="QJA46529.1"/>
    <property type="molecule type" value="Genomic_DNA"/>
</dbReference>
<feature type="region of interest" description="Disordered" evidence="1">
    <location>
        <begin position="24"/>
        <end position="59"/>
    </location>
</feature>
<feature type="compositionally biased region" description="Basic and acidic residues" evidence="1">
    <location>
        <begin position="37"/>
        <end position="46"/>
    </location>
</feature>
<dbReference type="EMBL" id="MT141485">
    <property type="protein sequence ID" value="QJA62925.1"/>
    <property type="molecule type" value="Genomic_DNA"/>
</dbReference>
<proteinExistence type="predicted"/>
<name>A0A6H1ZGD9_9ZZZZ</name>
<evidence type="ECO:0000313" key="4">
    <source>
        <dbReference type="EMBL" id="QJH97314.1"/>
    </source>
</evidence>
<organism evidence="2">
    <name type="scientific">viral metagenome</name>
    <dbReference type="NCBI Taxonomy" id="1070528"/>
    <lineage>
        <taxon>unclassified sequences</taxon>
        <taxon>metagenomes</taxon>
        <taxon>organismal metagenomes</taxon>
    </lineage>
</organism>
<reference evidence="2" key="1">
    <citation type="submission" date="2020-03" db="EMBL/GenBank/DDBJ databases">
        <title>The deep terrestrial virosphere.</title>
        <authorList>
            <person name="Holmfeldt K."/>
            <person name="Nilsson E."/>
            <person name="Simone D."/>
            <person name="Lopez-Fernandez M."/>
            <person name="Wu X."/>
            <person name="de Brujin I."/>
            <person name="Lundin D."/>
            <person name="Andersson A."/>
            <person name="Bertilsson S."/>
            <person name="Dopson M."/>
        </authorList>
    </citation>
    <scope>NUCLEOTIDE SEQUENCE</scope>
    <source>
        <strain evidence="3">MM415B00684</strain>
        <strain evidence="2">TM448A00447</strain>
        <strain evidence="4">TM448B00974</strain>
    </source>
</reference>
<evidence type="ECO:0000256" key="1">
    <source>
        <dbReference type="SAM" id="MobiDB-lite"/>
    </source>
</evidence>
<sequence length="81" mass="9637">MFMERFHRNMGAACSGLQYAPQYAEGVYRPPPQTPDPRQRSDREIYEEQELSAEERDEKRRRRQLLLWAQQGLIPLEENDG</sequence>